<evidence type="ECO:0000256" key="7">
    <source>
        <dbReference type="ARBA" id="ARBA00047304"/>
    </source>
</evidence>
<dbReference type="RefSeq" id="XP_022728351.1">
    <property type="nucleotide sequence ID" value="XM_022872616.1"/>
</dbReference>
<dbReference type="InterPro" id="IPR044974">
    <property type="entry name" value="Disease_R_plants"/>
</dbReference>
<evidence type="ECO:0000256" key="2">
    <source>
        <dbReference type="ARBA" id="ARBA00022614"/>
    </source>
</evidence>
<dbReference type="GO" id="GO:0006952">
    <property type="term" value="P:defense response"/>
    <property type="evidence" value="ECO:0007669"/>
    <property type="project" value="UniProtKB-KW"/>
</dbReference>
<dbReference type="Gene3D" id="3.40.50.10140">
    <property type="entry name" value="Toll/interleukin-1 receptor homology (TIR) domain"/>
    <property type="match status" value="1"/>
</dbReference>
<dbReference type="GO" id="GO:0061809">
    <property type="term" value="F:NAD+ nucleosidase activity, cyclic ADP-ribose generating"/>
    <property type="evidence" value="ECO:0007669"/>
    <property type="project" value="UniProtKB-EC"/>
</dbReference>
<dbReference type="SUPFAM" id="SSF52200">
    <property type="entry name" value="Toll/Interleukin receptor TIR domain"/>
    <property type="match status" value="1"/>
</dbReference>
<keyword evidence="2" id="KW-0433">Leucine-rich repeat</keyword>
<dbReference type="InterPro" id="IPR036390">
    <property type="entry name" value="WH_DNA-bd_sf"/>
</dbReference>
<dbReference type="InterPro" id="IPR058192">
    <property type="entry name" value="WHD_ROQ1-like"/>
</dbReference>
<organism evidence="10 12">
    <name type="scientific">Durio zibethinus</name>
    <name type="common">Durian</name>
    <dbReference type="NCBI Taxonomy" id="66656"/>
    <lineage>
        <taxon>Eukaryota</taxon>
        <taxon>Viridiplantae</taxon>
        <taxon>Streptophyta</taxon>
        <taxon>Embryophyta</taxon>
        <taxon>Tracheophyta</taxon>
        <taxon>Spermatophyta</taxon>
        <taxon>Magnoliopsida</taxon>
        <taxon>eudicotyledons</taxon>
        <taxon>Gunneridae</taxon>
        <taxon>Pentapetalae</taxon>
        <taxon>rosids</taxon>
        <taxon>malvids</taxon>
        <taxon>Malvales</taxon>
        <taxon>Malvaceae</taxon>
        <taxon>Helicteroideae</taxon>
        <taxon>Durio</taxon>
    </lineage>
</organism>
<dbReference type="GO" id="GO:0007165">
    <property type="term" value="P:signal transduction"/>
    <property type="evidence" value="ECO:0007669"/>
    <property type="project" value="InterPro"/>
</dbReference>
<dbReference type="SMART" id="SM00255">
    <property type="entry name" value="TIR"/>
    <property type="match status" value="1"/>
</dbReference>
<evidence type="ECO:0000313" key="11">
    <source>
        <dbReference type="RefSeq" id="XP_022728350.1"/>
    </source>
</evidence>
<keyword evidence="5" id="KW-0611">Plant defense</keyword>
<dbReference type="Gene3D" id="1.10.8.430">
    <property type="entry name" value="Helical domain of apoptotic protease-activating factors"/>
    <property type="match status" value="1"/>
</dbReference>
<dbReference type="InterPro" id="IPR042197">
    <property type="entry name" value="Apaf_helical"/>
</dbReference>
<evidence type="ECO:0000256" key="5">
    <source>
        <dbReference type="ARBA" id="ARBA00022821"/>
    </source>
</evidence>
<dbReference type="Pfam" id="PF23282">
    <property type="entry name" value="WHD_ROQ1"/>
    <property type="match status" value="1"/>
</dbReference>
<keyword evidence="6" id="KW-0520">NAD</keyword>
<feature type="domain" description="TIR" evidence="9">
    <location>
        <begin position="33"/>
        <end position="200"/>
    </location>
</feature>
<feature type="region of interest" description="Disordered" evidence="8">
    <location>
        <begin position="1035"/>
        <end position="1061"/>
    </location>
</feature>
<evidence type="ECO:0000256" key="3">
    <source>
        <dbReference type="ARBA" id="ARBA00022737"/>
    </source>
</evidence>
<dbReference type="PRINTS" id="PR00364">
    <property type="entry name" value="DISEASERSIST"/>
</dbReference>
<keyword evidence="3" id="KW-0677">Repeat</keyword>
<dbReference type="PROSITE" id="PS50104">
    <property type="entry name" value="TIR"/>
    <property type="match status" value="1"/>
</dbReference>
<dbReference type="FunFam" id="1.10.8.430:FF:000002">
    <property type="entry name" value="Disease resistance protein (TIR-NBS-LRR class)"/>
    <property type="match status" value="1"/>
</dbReference>
<reference evidence="11 12" key="1">
    <citation type="submission" date="2025-04" db="UniProtKB">
        <authorList>
            <consortium name="RefSeq"/>
        </authorList>
    </citation>
    <scope>IDENTIFICATION</scope>
    <source>
        <tissue evidence="11 12">Fruit stalk</tissue>
    </source>
</reference>
<dbReference type="OrthoDB" id="1357022at2759"/>
<dbReference type="Pfam" id="PF00931">
    <property type="entry name" value="NB-ARC"/>
    <property type="match status" value="1"/>
</dbReference>
<evidence type="ECO:0000313" key="12">
    <source>
        <dbReference type="RefSeq" id="XP_022728351.1"/>
    </source>
</evidence>
<dbReference type="PANTHER" id="PTHR11017">
    <property type="entry name" value="LEUCINE-RICH REPEAT-CONTAINING PROTEIN"/>
    <property type="match status" value="1"/>
</dbReference>
<dbReference type="InterPro" id="IPR027417">
    <property type="entry name" value="P-loop_NTPase"/>
</dbReference>
<dbReference type="Gene3D" id="3.80.10.10">
    <property type="entry name" value="Ribonuclease Inhibitor"/>
    <property type="match status" value="2"/>
</dbReference>
<evidence type="ECO:0000256" key="1">
    <source>
        <dbReference type="ARBA" id="ARBA00011982"/>
    </source>
</evidence>
<keyword evidence="4" id="KW-0378">Hydrolase</keyword>
<dbReference type="Pfam" id="PF01582">
    <property type="entry name" value="TIR"/>
    <property type="match status" value="1"/>
</dbReference>
<protein>
    <recommendedName>
        <fullName evidence="1">ADP-ribosyl cyclase/cyclic ADP-ribose hydrolase</fullName>
        <ecNumber evidence="1">3.2.2.6</ecNumber>
    </recommendedName>
</protein>
<dbReference type="InterPro" id="IPR000157">
    <property type="entry name" value="TIR_dom"/>
</dbReference>
<evidence type="ECO:0000256" key="6">
    <source>
        <dbReference type="ARBA" id="ARBA00023027"/>
    </source>
</evidence>
<dbReference type="PANTHER" id="PTHR11017:SF479">
    <property type="entry name" value="DISEASE RESISTANCE PROTEIN (TIR-NBS-LRR CLASS) FAMILY"/>
    <property type="match status" value="1"/>
</dbReference>
<dbReference type="InterPro" id="IPR035897">
    <property type="entry name" value="Toll_tir_struct_dom_sf"/>
</dbReference>
<accession>A0A6P5XKD6</accession>
<dbReference type="SUPFAM" id="SSF52540">
    <property type="entry name" value="P-loop containing nucleoside triphosphate hydrolases"/>
    <property type="match status" value="1"/>
</dbReference>
<sequence>MYLFVSITGSTVSFVLRSYSFMASSSSSSCRQPEYQVFLSFRGEETRLNFTSHLLKALKDRGIYVFYDEETLKMGEELSPALLKAIAESQIAIIILSEGYASSSWCLRELSEIMELYTKELLIVVPIFFHINPSDVRSLSGKFKKYFDEHQRKKPARDVKQWKDAFAKVADVKGCHIVENSHRSESEHIEEIVKGVWNKLKSKSPSGHNQNLVGIDDQKAKIISWVRMDQIRTIGICGMGGIGKTTLAEAVYDEVSSDFHYHYFLYNVRENFEKKGRQSLRNEFLSSLLKQDASSLSNLVLRVKRVFVVLDDVDEPNQLEDLCVEHFGRGSKIILTSRDQQVLRNGDGKIYEVTKLSEDDSLKLFSKYAFKQDNPIADFRDLSIRFANYAQGLPLALKVLGSALLSKHKEDWVSEMDKLKKYPEKKVFDTLKISFDGLDELERDIFLDVAFFFKGRIREDVTKILYSSYKCNVRSAITKLEDKCLLDISTPDNILWMHDLLEDMCWNIVRQESDDPRKRSRLRGPVDVPLVLKDNKVTDSVKGISFELRKTLKICDAAFEKMTNLRYIKLYCPDLVGHSVLFKKWVLFHDLKYLSDELCYLHWEYYPFKALGSNFSPKNLVELRLPYGEKIELLWSGDQDLQNLRVLDLNRCSKLREIPNLSTAINLEELICNGCRCLVELPSMKHLTSLKRLGLSCCENIKKVPNFPEKIEEIYMANTSIEDVPSSSISRIKSLQKLVVTRCQRLKSLLGLPPYLEKIEADGCSSLQTVSFTDQYPNIFPEHDLIVVDSPFQLKRLDSIVFENCIKLNRDAINNIVANTLLKIECITKQLVERSTVESAKGLVEKVDSNWMDYKTLMCSSGGSVGYPEGKVYETSYYKVKLVCVLPGCQMLEQFERWSRYSSIAVELDPDKCSSGLVGFALCIVLNRYGPGVHFRFKSQLRTTSGDCHTFIHSCSPINGDGYEGSDHARFIVFDHNMLHEAMPYVGASFKFQSYFTHLDCVGVHVFYIDAAIIRRKVQLSDDVESSEIFLTEEDIGQTKSSGSEEDQRNFSPDNGHEPEPNKIKTIFSLLIEGLQKMLQKVFFPCKGKVEHA</sequence>
<dbReference type="SUPFAM" id="SSF46785">
    <property type="entry name" value="Winged helix' DNA-binding domain"/>
    <property type="match status" value="1"/>
</dbReference>
<dbReference type="GO" id="GO:0043531">
    <property type="term" value="F:ADP binding"/>
    <property type="evidence" value="ECO:0007669"/>
    <property type="project" value="InterPro"/>
</dbReference>
<dbReference type="InterPro" id="IPR002182">
    <property type="entry name" value="NB-ARC"/>
</dbReference>
<proteinExistence type="predicted"/>
<keyword evidence="10" id="KW-1185">Reference proteome</keyword>
<evidence type="ECO:0000313" key="10">
    <source>
        <dbReference type="Proteomes" id="UP000515121"/>
    </source>
</evidence>
<dbReference type="FunFam" id="3.40.50.10140:FF:000007">
    <property type="entry name" value="Disease resistance protein (TIR-NBS-LRR class)"/>
    <property type="match status" value="1"/>
</dbReference>
<comment type="catalytic activity">
    <reaction evidence="7">
        <text>NAD(+) + H2O = ADP-D-ribose + nicotinamide + H(+)</text>
        <dbReference type="Rhea" id="RHEA:16301"/>
        <dbReference type="ChEBI" id="CHEBI:15377"/>
        <dbReference type="ChEBI" id="CHEBI:15378"/>
        <dbReference type="ChEBI" id="CHEBI:17154"/>
        <dbReference type="ChEBI" id="CHEBI:57540"/>
        <dbReference type="ChEBI" id="CHEBI:57967"/>
        <dbReference type="EC" id="3.2.2.6"/>
    </reaction>
    <physiologicalReaction direction="left-to-right" evidence="7">
        <dbReference type="Rhea" id="RHEA:16302"/>
    </physiologicalReaction>
</comment>
<dbReference type="SUPFAM" id="SSF52058">
    <property type="entry name" value="L domain-like"/>
    <property type="match status" value="1"/>
</dbReference>
<dbReference type="KEGG" id="dzi:111283928"/>
<dbReference type="GeneID" id="111283928"/>
<dbReference type="InterPro" id="IPR032675">
    <property type="entry name" value="LRR_dom_sf"/>
</dbReference>
<evidence type="ECO:0000256" key="4">
    <source>
        <dbReference type="ARBA" id="ARBA00022801"/>
    </source>
</evidence>
<gene>
    <name evidence="11 12" type="primary">LOC111283928</name>
</gene>
<dbReference type="RefSeq" id="XP_022728350.1">
    <property type="nucleotide sequence ID" value="XM_022872615.1"/>
</dbReference>
<evidence type="ECO:0000256" key="8">
    <source>
        <dbReference type="SAM" id="MobiDB-lite"/>
    </source>
</evidence>
<dbReference type="Gene3D" id="3.40.50.300">
    <property type="entry name" value="P-loop containing nucleotide triphosphate hydrolases"/>
    <property type="match status" value="1"/>
</dbReference>
<name>A0A6P5XKD6_DURZI</name>
<dbReference type="Proteomes" id="UP000515121">
    <property type="component" value="Unplaced"/>
</dbReference>
<evidence type="ECO:0000259" key="9">
    <source>
        <dbReference type="PROSITE" id="PS50104"/>
    </source>
</evidence>
<dbReference type="AlphaFoldDB" id="A0A6P5XKD6"/>
<dbReference type="EC" id="3.2.2.6" evidence="1"/>